<dbReference type="EMBL" id="CAJFCV020000005">
    <property type="protein sequence ID" value="CAG9122899.1"/>
    <property type="molecule type" value="Genomic_DNA"/>
</dbReference>
<evidence type="ECO:0000256" key="4">
    <source>
        <dbReference type="ARBA" id="ARBA00022729"/>
    </source>
</evidence>
<dbReference type="OrthoDB" id="73919at2759"/>
<keyword evidence="4" id="KW-0732">Signal</keyword>
<dbReference type="InterPro" id="IPR001534">
    <property type="entry name" value="Transthyretin-like"/>
</dbReference>
<evidence type="ECO:0000313" key="7">
    <source>
        <dbReference type="Proteomes" id="UP000659654"/>
    </source>
</evidence>
<dbReference type="EMBL" id="CAJFDI010000005">
    <property type="protein sequence ID" value="CAD5231645.1"/>
    <property type="molecule type" value="Genomic_DNA"/>
</dbReference>
<evidence type="ECO:0000313" key="8">
    <source>
        <dbReference type="WBParaSite" id="BXY_0369800.1"/>
    </source>
</evidence>
<dbReference type="Proteomes" id="UP000582659">
    <property type="component" value="Unassembled WGS sequence"/>
</dbReference>
<dbReference type="GO" id="GO:0009986">
    <property type="term" value="C:cell surface"/>
    <property type="evidence" value="ECO:0007669"/>
    <property type="project" value="InterPro"/>
</dbReference>
<evidence type="ECO:0000256" key="1">
    <source>
        <dbReference type="ARBA" id="ARBA00004613"/>
    </source>
</evidence>
<dbReference type="PANTHER" id="PTHR21700:SF24">
    <property type="entry name" value="TRANSTHYRETIN-LIKE FAMILY PROTEIN"/>
    <property type="match status" value="1"/>
</dbReference>
<comment type="similarity">
    <text evidence="2">Belongs to the nematode transthyretin-like family.</text>
</comment>
<comment type="subcellular location">
    <subcellularLocation>
        <location evidence="1">Secreted</location>
    </subcellularLocation>
</comment>
<evidence type="ECO:0000313" key="6">
    <source>
        <dbReference type="Proteomes" id="UP000095284"/>
    </source>
</evidence>
<keyword evidence="7" id="KW-1185">Reference proteome</keyword>
<keyword evidence="3" id="KW-0964">Secreted</keyword>
<dbReference type="Proteomes" id="UP000659654">
    <property type="component" value="Unassembled WGS sequence"/>
</dbReference>
<gene>
    <name evidence="5" type="ORF">BXYJ_LOCUS11741</name>
</gene>
<sequence>MRFLLKSCLITGILILIVYGFKLRPLQKVKVDGKLICNGKAAKGIRIKMFELDDILFDDLMGKTKTGRNGRFYITGSAREISRIAPKLNIYHRCNQSRALCDVKIPIKIPTNKASYGSQEEPEIFHLGIIELGKRWPGQEDSDCIN</sequence>
<accession>A0A1I7RSJ4</accession>
<dbReference type="Proteomes" id="UP000095284">
    <property type="component" value="Unplaced"/>
</dbReference>
<evidence type="ECO:0000256" key="3">
    <source>
        <dbReference type="ARBA" id="ARBA00022525"/>
    </source>
</evidence>
<dbReference type="WBParaSite" id="BXY_0369800.1">
    <property type="protein sequence ID" value="BXY_0369800.1"/>
    <property type="gene ID" value="BXY_0369800"/>
</dbReference>
<protein>
    <submittedName>
        <fullName evidence="5">(pine wood nematode) hypothetical protein</fullName>
    </submittedName>
</protein>
<dbReference type="PANTHER" id="PTHR21700">
    <property type="entry name" value="TRANSTHYRETIN-LIKE FAMILY PROTEIN-RELATED"/>
    <property type="match status" value="1"/>
</dbReference>
<dbReference type="Gene3D" id="2.60.40.3330">
    <property type="match status" value="1"/>
</dbReference>
<evidence type="ECO:0000256" key="2">
    <source>
        <dbReference type="ARBA" id="ARBA00010112"/>
    </source>
</evidence>
<organism evidence="6 8">
    <name type="scientific">Bursaphelenchus xylophilus</name>
    <name type="common">Pinewood nematode worm</name>
    <name type="synonym">Aphelenchoides xylophilus</name>
    <dbReference type="NCBI Taxonomy" id="6326"/>
    <lineage>
        <taxon>Eukaryota</taxon>
        <taxon>Metazoa</taxon>
        <taxon>Ecdysozoa</taxon>
        <taxon>Nematoda</taxon>
        <taxon>Chromadorea</taxon>
        <taxon>Rhabditida</taxon>
        <taxon>Tylenchina</taxon>
        <taxon>Tylenchomorpha</taxon>
        <taxon>Aphelenchoidea</taxon>
        <taxon>Aphelenchoididae</taxon>
        <taxon>Bursaphelenchus</taxon>
    </lineage>
</organism>
<dbReference type="InterPro" id="IPR038479">
    <property type="entry name" value="Transthyretin-like_sf"/>
</dbReference>
<dbReference type="AlphaFoldDB" id="A0A1I7RSJ4"/>
<proteinExistence type="inferred from homology"/>
<evidence type="ECO:0000313" key="5">
    <source>
        <dbReference type="EMBL" id="CAD5231645.1"/>
    </source>
</evidence>
<dbReference type="SMR" id="A0A1I7RSJ4"/>
<name>A0A1I7RSJ4_BURXY</name>
<dbReference type="GO" id="GO:0005576">
    <property type="term" value="C:extracellular region"/>
    <property type="evidence" value="ECO:0007669"/>
    <property type="project" value="UniProtKB-SubCell"/>
</dbReference>
<reference evidence="8" key="1">
    <citation type="submission" date="2016-11" db="UniProtKB">
        <authorList>
            <consortium name="WormBaseParasite"/>
        </authorList>
    </citation>
    <scope>IDENTIFICATION</scope>
</reference>
<dbReference type="Pfam" id="PF01060">
    <property type="entry name" value="TTR-52"/>
    <property type="match status" value="1"/>
</dbReference>
<reference evidence="5" key="2">
    <citation type="submission" date="2020-09" db="EMBL/GenBank/DDBJ databases">
        <authorList>
            <person name="Kikuchi T."/>
        </authorList>
    </citation>
    <scope>NUCLEOTIDE SEQUENCE</scope>
    <source>
        <strain evidence="5">Ka4C1</strain>
    </source>
</reference>